<dbReference type="GO" id="GO:0008239">
    <property type="term" value="F:dipeptidyl-peptidase activity"/>
    <property type="evidence" value="ECO:0007669"/>
    <property type="project" value="InterPro"/>
</dbReference>
<dbReference type="AlphaFoldDB" id="A0A4D4JCA4"/>
<feature type="region of interest" description="Disordered" evidence="1">
    <location>
        <begin position="75"/>
        <end position="109"/>
    </location>
</feature>
<evidence type="ECO:0000313" key="4">
    <source>
        <dbReference type="Proteomes" id="UP000298860"/>
    </source>
</evidence>
<dbReference type="InterPro" id="IPR005674">
    <property type="entry name" value="CocE/Ser_esterase"/>
</dbReference>
<dbReference type="Pfam" id="PF08530">
    <property type="entry name" value="PepX_C"/>
    <property type="match status" value="1"/>
</dbReference>
<proteinExistence type="predicted"/>
<organism evidence="3 4">
    <name type="scientific">Gandjariella thermophila</name>
    <dbReference type="NCBI Taxonomy" id="1931992"/>
    <lineage>
        <taxon>Bacteria</taxon>
        <taxon>Bacillati</taxon>
        <taxon>Actinomycetota</taxon>
        <taxon>Actinomycetes</taxon>
        <taxon>Pseudonocardiales</taxon>
        <taxon>Pseudonocardiaceae</taxon>
        <taxon>Gandjariella</taxon>
    </lineage>
</organism>
<dbReference type="Proteomes" id="UP000298860">
    <property type="component" value="Unassembled WGS sequence"/>
</dbReference>
<protein>
    <recommendedName>
        <fullName evidence="2">Xaa-Pro dipeptidyl-peptidase C-terminal domain-containing protein</fullName>
    </recommendedName>
</protein>
<dbReference type="InterPro" id="IPR013736">
    <property type="entry name" value="Xaa-Pro_dipept_C"/>
</dbReference>
<dbReference type="InterPro" id="IPR008979">
    <property type="entry name" value="Galactose-bd-like_sf"/>
</dbReference>
<dbReference type="EMBL" id="BJFL01000020">
    <property type="protein sequence ID" value="GDY32076.1"/>
    <property type="molecule type" value="Genomic_DNA"/>
</dbReference>
<keyword evidence="4" id="KW-1185">Reference proteome</keyword>
<dbReference type="NCBIfam" id="TIGR00976">
    <property type="entry name" value="CocE_NonD"/>
    <property type="match status" value="1"/>
</dbReference>
<evidence type="ECO:0000313" key="3">
    <source>
        <dbReference type="EMBL" id="GDY32076.1"/>
    </source>
</evidence>
<name>A0A4D4JCA4_9PSEU</name>
<dbReference type="SUPFAM" id="SSF49785">
    <property type="entry name" value="Galactose-binding domain-like"/>
    <property type="match status" value="1"/>
</dbReference>
<dbReference type="Gene3D" id="2.60.120.260">
    <property type="entry name" value="Galactose-binding domain-like"/>
    <property type="match status" value="1"/>
</dbReference>
<gene>
    <name evidence="3" type="ORF">GTS_37090</name>
</gene>
<feature type="compositionally biased region" description="Low complexity" evidence="1">
    <location>
        <begin position="95"/>
        <end position="109"/>
    </location>
</feature>
<accession>A0A4D4JCA4</accession>
<evidence type="ECO:0000256" key="1">
    <source>
        <dbReference type="SAM" id="MobiDB-lite"/>
    </source>
</evidence>
<feature type="domain" description="Xaa-Pro dipeptidyl-peptidase C-terminal" evidence="2">
    <location>
        <begin position="2"/>
        <end position="90"/>
    </location>
</feature>
<evidence type="ECO:0000259" key="2">
    <source>
        <dbReference type="Pfam" id="PF08530"/>
    </source>
</evidence>
<comment type="caution">
    <text evidence="3">The sequence shown here is derived from an EMBL/GenBank/DDBJ whole genome shotgun (WGS) entry which is preliminary data.</text>
</comment>
<sequence length="109" mass="12183">MSAEIWFRSSLPHADVFVRLCDVDPRGRSYNVCDGLVSLSGADEISRATVRLWPTAHRFRRGHWIRVQVASGAFPRYARNPGTGGRTSPPPPSALPTRPSTTTPRTRRR</sequence>
<reference evidence="4" key="1">
    <citation type="submission" date="2019-04" db="EMBL/GenBank/DDBJ databases">
        <title>Draft genome sequence of Pseudonocardiaceae bacterium SL3-2-4.</title>
        <authorList>
            <person name="Ningsih F."/>
            <person name="Yokota A."/>
            <person name="Sakai Y."/>
            <person name="Nanatani K."/>
            <person name="Yabe S."/>
            <person name="Oetari A."/>
            <person name="Sjamsuridzal W."/>
        </authorList>
    </citation>
    <scope>NUCLEOTIDE SEQUENCE [LARGE SCALE GENOMIC DNA]</scope>
    <source>
        <strain evidence="4">SL3-2-4</strain>
    </source>
</reference>